<feature type="repeat" description="Solcar" evidence="11">
    <location>
        <begin position="1"/>
        <end position="82"/>
    </location>
</feature>
<feature type="transmembrane region" description="Helical" evidence="13">
    <location>
        <begin position="774"/>
        <end position="800"/>
    </location>
</feature>
<feature type="domain" description="Alpha galactosidase C-terminal" evidence="14">
    <location>
        <begin position="563"/>
        <end position="627"/>
    </location>
</feature>
<dbReference type="InterPro" id="IPR017853">
    <property type="entry name" value="GH"/>
</dbReference>
<keyword evidence="7" id="KW-0732">Signal</keyword>
<dbReference type="GO" id="GO:0016139">
    <property type="term" value="P:glycoside catabolic process"/>
    <property type="evidence" value="ECO:0007669"/>
    <property type="project" value="TreeGrafter"/>
</dbReference>
<dbReference type="PANTHER" id="PTHR11452:SF83">
    <property type="entry name" value="ALPHA-GALACTOSIDASE"/>
    <property type="match status" value="1"/>
</dbReference>
<keyword evidence="9 11" id="KW-0472">Membrane</keyword>
<accession>A0A914UQ13</accession>
<feature type="repeat" description="Solcar" evidence="11">
    <location>
        <begin position="99"/>
        <end position="197"/>
    </location>
</feature>
<dbReference type="PROSITE" id="PS00512">
    <property type="entry name" value="ALPHA_GALACTOSIDASE"/>
    <property type="match status" value="1"/>
</dbReference>
<evidence type="ECO:0000256" key="13">
    <source>
        <dbReference type="SAM" id="Phobius"/>
    </source>
</evidence>
<keyword evidence="6 11" id="KW-0812">Transmembrane</keyword>
<dbReference type="FunFam" id="3.20.20.70:FF:000197">
    <property type="entry name" value="Alpha-galactosidase"/>
    <property type="match status" value="1"/>
</dbReference>
<dbReference type="GO" id="GO:0004557">
    <property type="term" value="F:alpha-galactosidase activity"/>
    <property type="evidence" value="ECO:0007669"/>
    <property type="project" value="UniProtKB-EC"/>
</dbReference>
<dbReference type="WBParaSite" id="PSAMB.scaffold1131size35580.g11365.t2">
    <property type="protein sequence ID" value="PSAMB.scaffold1131size35580.g11365.t2"/>
    <property type="gene ID" value="PSAMB.scaffold1131size35580.g11365"/>
</dbReference>
<dbReference type="SUPFAM" id="SSF103506">
    <property type="entry name" value="Mitochondrial carrier"/>
    <property type="match status" value="1"/>
</dbReference>
<evidence type="ECO:0000256" key="2">
    <source>
        <dbReference type="ARBA" id="ARBA00004141"/>
    </source>
</evidence>
<evidence type="ECO:0000256" key="6">
    <source>
        <dbReference type="ARBA" id="ARBA00022692"/>
    </source>
</evidence>
<name>A0A914UQ13_9BILA</name>
<dbReference type="Pfam" id="PF17801">
    <property type="entry name" value="Melibiase_C"/>
    <property type="match status" value="1"/>
</dbReference>
<dbReference type="Pfam" id="PF00153">
    <property type="entry name" value="Mito_carr"/>
    <property type="match status" value="2"/>
</dbReference>
<dbReference type="EC" id="3.2.1.-" evidence="12"/>
<keyword evidence="12" id="KW-1015">Disulfide bond</keyword>
<dbReference type="SUPFAM" id="SSF51445">
    <property type="entry name" value="(Trans)glycosidases"/>
    <property type="match status" value="1"/>
</dbReference>
<dbReference type="InterPro" id="IPR013780">
    <property type="entry name" value="Glyco_hydro_b"/>
</dbReference>
<comment type="subunit">
    <text evidence="12">Homodimer.</text>
</comment>
<dbReference type="GO" id="GO:0005737">
    <property type="term" value="C:cytoplasm"/>
    <property type="evidence" value="ECO:0007669"/>
    <property type="project" value="TreeGrafter"/>
</dbReference>
<evidence type="ECO:0000313" key="16">
    <source>
        <dbReference type="WBParaSite" id="PSAMB.scaffold1131size35580.g11365.t1"/>
    </source>
</evidence>
<comment type="subcellular location">
    <subcellularLocation>
        <location evidence="2">Membrane</location>
        <topology evidence="2">Multi-pass membrane protein</topology>
    </subcellularLocation>
</comment>
<evidence type="ECO:0000256" key="4">
    <source>
        <dbReference type="ARBA" id="ARBA00009743"/>
    </source>
</evidence>
<dbReference type="CDD" id="cd14792">
    <property type="entry name" value="GH27"/>
    <property type="match status" value="1"/>
</dbReference>
<dbReference type="Gene3D" id="3.20.20.70">
    <property type="entry name" value="Aldolase class I"/>
    <property type="match status" value="1"/>
</dbReference>
<keyword evidence="10 12" id="KW-0326">Glycosidase</keyword>
<dbReference type="Gene3D" id="1.50.40.10">
    <property type="entry name" value="Mitochondrial carrier domain"/>
    <property type="match status" value="1"/>
</dbReference>
<evidence type="ECO:0000256" key="5">
    <source>
        <dbReference type="ARBA" id="ARBA00012755"/>
    </source>
</evidence>
<keyword evidence="13" id="KW-1133">Transmembrane helix</keyword>
<dbReference type="Proteomes" id="UP000887566">
    <property type="component" value="Unplaced"/>
</dbReference>
<evidence type="ECO:0000313" key="17">
    <source>
        <dbReference type="WBParaSite" id="PSAMB.scaffold1131size35580.g11365.t2"/>
    </source>
</evidence>
<comment type="catalytic activity">
    <reaction evidence="1">
        <text>Hydrolysis of terminal, non-reducing alpha-D-galactose residues in alpha-D-galactosides, including galactose oligosaccharides, galactomannans and galactolipids.</text>
        <dbReference type="EC" id="3.2.1.22"/>
    </reaction>
</comment>
<evidence type="ECO:0000256" key="10">
    <source>
        <dbReference type="ARBA" id="ARBA00023295"/>
    </source>
</evidence>
<dbReference type="InterPro" id="IPR023395">
    <property type="entry name" value="MCP_dom_sf"/>
</dbReference>
<dbReference type="GO" id="GO:0016020">
    <property type="term" value="C:membrane"/>
    <property type="evidence" value="ECO:0007669"/>
    <property type="project" value="UniProtKB-SubCell"/>
</dbReference>
<evidence type="ECO:0000256" key="1">
    <source>
        <dbReference type="ARBA" id="ARBA00001255"/>
    </source>
</evidence>
<reference evidence="16 17" key="1">
    <citation type="submission" date="2022-11" db="UniProtKB">
        <authorList>
            <consortium name="WormBaseParasite"/>
        </authorList>
    </citation>
    <scope>IDENTIFICATION</scope>
</reference>
<evidence type="ECO:0000256" key="7">
    <source>
        <dbReference type="ARBA" id="ARBA00022729"/>
    </source>
</evidence>
<organism evidence="15 16">
    <name type="scientific">Plectus sambesii</name>
    <dbReference type="NCBI Taxonomy" id="2011161"/>
    <lineage>
        <taxon>Eukaryota</taxon>
        <taxon>Metazoa</taxon>
        <taxon>Ecdysozoa</taxon>
        <taxon>Nematoda</taxon>
        <taxon>Chromadorea</taxon>
        <taxon>Plectida</taxon>
        <taxon>Plectina</taxon>
        <taxon>Plectoidea</taxon>
        <taxon>Plectidae</taxon>
        <taxon>Plectus</taxon>
    </lineage>
</organism>
<dbReference type="InterPro" id="IPR041233">
    <property type="entry name" value="Melibiase_C"/>
</dbReference>
<keyword evidence="8 12" id="KW-0378">Hydrolase</keyword>
<protein>
    <recommendedName>
        <fullName evidence="5 12">Alpha-galactosidase</fullName>
        <ecNumber evidence="12">3.2.1.-</ecNumber>
    </recommendedName>
</protein>
<dbReference type="PANTHER" id="PTHR11452">
    <property type="entry name" value="ALPHA-GALACTOSIDASE/ALPHA-N-ACETYLGALACTOSAMINIDASE"/>
    <property type="match status" value="1"/>
</dbReference>
<keyword evidence="15" id="KW-1185">Reference proteome</keyword>
<sequence>MFLADFSAGWLAGGAGLLVGHPLDTIKVRMQTMNYGGIFHVLKSTFRNESVAGFYKGMLAPFISVGFMHSVLFAGYGATLRALHPKESNIENRKDLPMTEIIFATCIGAVIQWIPAVPVEVIKTKLQIQRENVGHFWEAHHHISNESKLYKGTFDCAKRVYIKRGIKGLYQGGSVQLGRDVIGFAFYIPVYELLFRKMHNMNETLAQVLAGELKRPFGTGAIMLFSLSTFLLLISGCVSLDNGLVRTPPMGWMSWAMFWCETDCTHHPFSCISEQLYMDMADRLAEDGFTQAGYNRVHIDDCWMEYTRDNDGKLIADKKRFPSGILALSRYMHEKGVKLGIYEDYGTKTCGGYPGSYGYLEKDADTFAEWEVDYLKLDGCNVNLTEMPIGYPQMSDFLNKTGRPIVYSCSWPAYLIDQPDQVDYTTIGKYCNLWRNFDDIAPNWKSIQGIINYYDHNQDKLIPAAGPGRWHDPDMLVIGQTTVTPEQSRTQMSIWSIWSAPLIMSNDLRLIAPVYKEILLNRLVIAIDQDPLGIMGRLVANTTNVGVYVKPVTPVDTAQDRYSYAVVLFNRHTQNSATVSVKLSEIGLTNPTGYFVQDLWSGQKLGVMKPDDVYSANVPPTGVNMFKATLAQQRQKNAIEASRSLVARYESRSIIMADTVAPFPLPPELINVTEISATIEPFPLPDEAAFLAATANLTSTTLSTISVSRASRSTFSEAEVTTAFWTTPPRNTTDEIENVLNLLREVDDWNGTLNSTFGNSTSEASGNIFEQRPWLLWLLIGVGVLLIICIALMLLICYFCNKKKKSQQERTPLAAAASPTSQSRLITWLPCCAKCFDRQTRNIADAKRLNDANLNPYNRPPLPPIGASQSIMAGEMDGYQGGHLPAHRLDPIKRHSTFDQFTSSQMLGANIQGLKGVPVINVRAEDMRPLPQLS</sequence>
<dbReference type="PROSITE" id="PS50920">
    <property type="entry name" value="SOLCAR"/>
    <property type="match status" value="2"/>
</dbReference>
<evidence type="ECO:0000256" key="12">
    <source>
        <dbReference type="RuleBase" id="RU361168"/>
    </source>
</evidence>
<dbReference type="PRINTS" id="PR00740">
    <property type="entry name" value="GLHYDRLASE27"/>
</dbReference>
<feature type="transmembrane region" description="Helical" evidence="13">
    <location>
        <begin position="58"/>
        <end position="80"/>
    </location>
</feature>
<dbReference type="Pfam" id="PF16499">
    <property type="entry name" value="Melibiase_2"/>
    <property type="match status" value="1"/>
</dbReference>
<evidence type="ECO:0000256" key="9">
    <source>
        <dbReference type="ARBA" id="ARBA00023136"/>
    </source>
</evidence>
<evidence type="ECO:0000256" key="3">
    <source>
        <dbReference type="ARBA" id="ARBA00006375"/>
    </source>
</evidence>
<proteinExistence type="inferred from homology"/>
<dbReference type="InterPro" id="IPR013785">
    <property type="entry name" value="Aldolase_TIM"/>
</dbReference>
<evidence type="ECO:0000259" key="14">
    <source>
        <dbReference type="Pfam" id="PF17801"/>
    </source>
</evidence>
<comment type="similarity">
    <text evidence="3">Belongs to the mitochondrial carrier (TC 2.A.29) family.</text>
</comment>
<feature type="transmembrane region" description="Helical" evidence="13">
    <location>
        <begin position="101"/>
        <end position="119"/>
    </location>
</feature>
<dbReference type="WBParaSite" id="PSAMB.scaffold1131size35580.g11365.t1">
    <property type="protein sequence ID" value="PSAMB.scaffold1131size35580.g11365.t1"/>
    <property type="gene ID" value="PSAMB.scaffold1131size35580.g11365"/>
</dbReference>
<evidence type="ECO:0000313" key="15">
    <source>
        <dbReference type="Proteomes" id="UP000887566"/>
    </source>
</evidence>
<dbReference type="InterPro" id="IPR002241">
    <property type="entry name" value="Glyco_hydro_27"/>
</dbReference>
<dbReference type="AlphaFoldDB" id="A0A914UQ13"/>
<dbReference type="Gene3D" id="2.60.40.1180">
    <property type="entry name" value="Golgi alpha-mannosidase II"/>
    <property type="match status" value="1"/>
</dbReference>
<comment type="similarity">
    <text evidence="4 12">Belongs to the glycosyl hydrolase 27 family.</text>
</comment>
<dbReference type="GO" id="GO:0009311">
    <property type="term" value="P:oligosaccharide metabolic process"/>
    <property type="evidence" value="ECO:0007669"/>
    <property type="project" value="TreeGrafter"/>
</dbReference>
<dbReference type="SUPFAM" id="SSF51011">
    <property type="entry name" value="Glycosyl hydrolase domain"/>
    <property type="match status" value="1"/>
</dbReference>
<dbReference type="InterPro" id="IPR000111">
    <property type="entry name" value="Glyco_hydro_27/36_CS"/>
</dbReference>
<evidence type="ECO:0000256" key="8">
    <source>
        <dbReference type="ARBA" id="ARBA00022801"/>
    </source>
</evidence>
<dbReference type="InterPro" id="IPR018108">
    <property type="entry name" value="MCP_transmembrane"/>
</dbReference>
<evidence type="ECO:0000256" key="11">
    <source>
        <dbReference type="PROSITE-ProRule" id="PRU00282"/>
    </source>
</evidence>